<dbReference type="EMBL" id="RDQH01000340">
    <property type="protein sequence ID" value="RXH77868.1"/>
    <property type="molecule type" value="Genomic_DNA"/>
</dbReference>
<sequence length="237" mass="27522">MKNLDQAESVSLARVSIQANSRVRLNIHTLITNTLDARENFPSHFWRVYQSGVEWREMELNSSPSILLFTSNWGIRFYVGSNQFQEFNSGFPRIWIPSVEVVIEFRVESSITNQSFLPKIPMYIPKTTPTFINHSPLYLFLSQHIPPHLHNLKRCSSTKRRTPAIWNNDRPVVASWFLLRLDGGGVDTAYWGKKGERRTWLLYPPTFHTLLSPLICAVTIKLRQHFILLLLFVLLSL</sequence>
<reference evidence="1 2" key="1">
    <citation type="submission" date="2018-10" db="EMBL/GenBank/DDBJ databases">
        <title>A high-quality apple genome assembly.</title>
        <authorList>
            <person name="Hu J."/>
        </authorList>
    </citation>
    <scope>NUCLEOTIDE SEQUENCE [LARGE SCALE GENOMIC DNA]</scope>
    <source>
        <strain evidence="2">cv. HFTH1</strain>
        <tissue evidence="1">Young leaf</tissue>
    </source>
</reference>
<keyword evidence="2" id="KW-1185">Reference proteome</keyword>
<evidence type="ECO:0000313" key="1">
    <source>
        <dbReference type="EMBL" id="RXH77868.1"/>
    </source>
</evidence>
<proteinExistence type="predicted"/>
<gene>
    <name evidence="1" type="ORF">DVH24_039839</name>
</gene>
<dbReference type="AlphaFoldDB" id="A0A498I241"/>
<dbReference type="Proteomes" id="UP000290289">
    <property type="component" value="Chromosome 14"/>
</dbReference>
<comment type="caution">
    <text evidence="1">The sequence shown here is derived from an EMBL/GenBank/DDBJ whole genome shotgun (WGS) entry which is preliminary data.</text>
</comment>
<protein>
    <submittedName>
        <fullName evidence="1">Uncharacterized protein</fullName>
    </submittedName>
</protein>
<accession>A0A498I241</accession>
<name>A0A498I241_MALDO</name>
<evidence type="ECO:0000313" key="2">
    <source>
        <dbReference type="Proteomes" id="UP000290289"/>
    </source>
</evidence>
<organism evidence="1 2">
    <name type="scientific">Malus domestica</name>
    <name type="common">Apple</name>
    <name type="synonym">Pyrus malus</name>
    <dbReference type="NCBI Taxonomy" id="3750"/>
    <lineage>
        <taxon>Eukaryota</taxon>
        <taxon>Viridiplantae</taxon>
        <taxon>Streptophyta</taxon>
        <taxon>Embryophyta</taxon>
        <taxon>Tracheophyta</taxon>
        <taxon>Spermatophyta</taxon>
        <taxon>Magnoliopsida</taxon>
        <taxon>eudicotyledons</taxon>
        <taxon>Gunneridae</taxon>
        <taxon>Pentapetalae</taxon>
        <taxon>rosids</taxon>
        <taxon>fabids</taxon>
        <taxon>Rosales</taxon>
        <taxon>Rosaceae</taxon>
        <taxon>Amygdaloideae</taxon>
        <taxon>Maleae</taxon>
        <taxon>Malus</taxon>
    </lineage>
</organism>